<sequence>MSDAVTYVDVCTVDGCPHPNDNDFHRCLVDGRLEAQHHHWPKRGMGGRNLKSQIVACLCQRCHDNTDLIWGNGVLDFPTGERLYRIWRVIDNVTVAERVLREAKQGVVIGDEGGSGSLEDRNVPTSKSQGKPPALVPDHPPTAFCISSGLLPVTDPLEDAEPLTAGAQTPAPETTCTDGPLVVVELPLFNGEPVFHSRVGIPDYTSEEGRLILREGLLFERYEQIVQSLEYVQRNLNWHIGDAVVYGERTYGEEAYQAFSGFESMGFGIERIKQCGWVASQFPPSTRVLGAGWSAHRIVAALPEPERTQLLERAADEGMTTRDLREVIRGSKSECTHEPIMRCRKCGIVLE</sequence>
<comment type="caution">
    <text evidence="2">The sequence shown here is derived from an EMBL/GenBank/DDBJ whole genome shotgun (WGS) entry which is preliminary data.</text>
</comment>
<feature type="region of interest" description="Disordered" evidence="1">
    <location>
        <begin position="110"/>
        <end position="137"/>
    </location>
</feature>
<gene>
    <name evidence="2" type="ORF">A2Z21_09435</name>
</gene>
<evidence type="ECO:0000313" key="3">
    <source>
        <dbReference type="Proteomes" id="UP000179157"/>
    </source>
</evidence>
<reference evidence="2 3" key="1">
    <citation type="journal article" date="2016" name="Nat. Commun.">
        <title>Thousands of microbial genomes shed light on interconnected biogeochemical processes in an aquifer system.</title>
        <authorList>
            <person name="Anantharaman K."/>
            <person name="Brown C.T."/>
            <person name="Hug L.A."/>
            <person name="Sharon I."/>
            <person name="Castelle C.J."/>
            <person name="Probst A.J."/>
            <person name="Thomas B.C."/>
            <person name="Singh A."/>
            <person name="Wilkins M.J."/>
            <person name="Karaoz U."/>
            <person name="Brodie E.L."/>
            <person name="Williams K.H."/>
            <person name="Hubbard S.S."/>
            <person name="Banfield J.F."/>
        </authorList>
    </citation>
    <scope>NUCLEOTIDE SEQUENCE [LARGE SCALE GENOMIC DNA]</scope>
    <source>
        <strain evidence="3">RBG_16_55_9</strain>
    </source>
</reference>
<dbReference type="AlphaFoldDB" id="A0A1F5UNU6"/>
<evidence type="ECO:0000256" key="1">
    <source>
        <dbReference type="SAM" id="MobiDB-lite"/>
    </source>
</evidence>
<name>A0A1F5UNU6_FRAXR</name>
<proteinExistence type="predicted"/>
<accession>A0A1F5UNU6</accession>
<dbReference type="EMBL" id="MFGX01000126">
    <property type="protein sequence ID" value="OGF52805.1"/>
    <property type="molecule type" value="Genomic_DNA"/>
</dbReference>
<evidence type="ECO:0000313" key="2">
    <source>
        <dbReference type="EMBL" id="OGF52805.1"/>
    </source>
</evidence>
<organism evidence="2 3">
    <name type="scientific">Fraserbacteria sp. (strain RBG_16_55_9)</name>
    <dbReference type="NCBI Taxonomy" id="1817864"/>
    <lineage>
        <taxon>Bacteria</taxon>
        <taxon>Candidatus Fraseribacteriota</taxon>
    </lineage>
</organism>
<protein>
    <submittedName>
        <fullName evidence="2">Uncharacterized protein</fullName>
    </submittedName>
</protein>
<dbReference type="Proteomes" id="UP000179157">
    <property type="component" value="Unassembled WGS sequence"/>
</dbReference>